<gene>
    <name evidence="2" type="ORF">KOW79_021477</name>
</gene>
<organism evidence="2 3">
    <name type="scientific">Hemibagrus wyckioides</name>
    <dbReference type="NCBI Taxonomy" id="337641"/>
    <lineage>
        <taxon>Eukaryota</taxon>
        <taxon>Metazoa</taxon>
        <taxon>Chordata</taxon>
        <taxon>Craniata</taxon>
        <taxon>Vertebrata</taxon>
        <taxon>Euteleostomi</taxon>
        <taxon>Actinopterygii</taxon>
        <taxon>Neopterygii</taxon>
        <taxon>Teleostei</taxon>
        <taxon>Ostariophysi</taxon>
        <taxon>Siluriformes</taxon>
        <taxon>Bagridae</taxon>
        <taxon>Hemibagrus</taxon>
    </lineage>
</organism>
<comment type="caution">
    <text evidence="2">The sequence shown here is derived from an EMBL/GenBank/DDBJ whole genome shotgun (WGS) entry which is preliminary data.</text>
</comment>
<feature type="region of interest" description="Disordered" evidence="1">
    <location>
        <begin position="42"/>
        <end position="67"/>
    </location>
</feature>
<reference evidence="2 3" key="1">
    <citation type="submission" date="2021-06" db="EMBL/GenBank/DDBJ databases">
        <title>Chromosome-level genome assembly of the red-tail catfish (Hemibagrus wyckioides).</title>
        <authorList>
            <person name="Shao F."/>
        </authorList>
    </citation>
    <scope>NUCLEOTIDE SEQUENCE [LARGE SCALE GENOMIC DNA]</scope>
    <source>
        <strain evidence="2">EC202008001</strain>
        <tissue evidence="2">Blood</tissue>
    </source>
</reference>
<name>A0A9D3N5Z9_9TELE</name>
<evidence type="ECO:0000313" key="2">
    <source>
        <dbReference type="EMBL" id="KAG7315389.1"/>
    </source>
</evidence>
<protein>
    <submittedName>
        <fullName evidence="2">Uncharacterized protein</fullName>
    </submittedName>
</protein>
<dbReference type="EMBL" id="JAHKSW010000027">
    <property type="protein sequence ID" value="KAG7315389.1"/>
    <property type="molecule type" value="Genomic_DNA"/>
</dbReference>
<evidence type="ECO:0000256" key="1">
    <source>
        <dbReference type="SAM" id="MobiDB-lite"/>
    </source>
</evidence>
<dbReference type="Proteomes" id="UP000824219">
    <property type="component" value="Linkage Group LG27"/>
</dbReference>
<dbReference type="AlphaFoldDB" id="A0A9D3N5Z9"/>
<accession>A0A9D3N5Z9</accession>
<keyword evidence="3" id="KW-1185">Reference proteome</keyword>
<evidence type="ECO:0000313" key="3">
    <source>
        <dbReference type="Proteomes" id="UP000824219"/>
    </source>
</evidence>
<sequence length="67" mass="7701">MVAFLFDGSFKKQLKFQQFVHQYQENETIVVLEPVPVELAKSKEELQPHPLTDPSGEAAQREPSPKY</sequence>
<proteinExistence type="predicted"/>